<dbReference type="InParanoid" id="E3M5R1"/>
<name>E3M5R1_CAERE</name>
<dbReference type="SUPFAM" id="SSF56574">
    <property type="entry name" value="Serpins"/>
    <property type="match status" value="1"/>
</dbReference>
<sequence length="170" mass="19976">MRRFVSFYVFLPKIRFGLQNALKNLGDGEQLYHLINTANEKYVDVKTLCFETRKKMYFQIRVPRFKIDTEADLGSFINSIGIEKGLYEDVSNKVLGKTPRFVHKVQFELDVQRYKKFEDGFNRDCTGVVDLGFKYISDICQGPKLEFLADHPFLFMHVKDTHVVYFGCYQ</sequence>
<dbReference type="Gene3D" id="3.30.497.10">
    <property type="entry name" value="Antithrombin, subunit I, domain 2"/>
    <property type="match status" value="1"/>
</dbReference>
<accession>E3M5R1</accession>
<dbReference type="HOGENOM" id="CLU_1572051_0_0_1"/>
<dbReference type="InterPro" id="IPR023796">
    <property type="entry name" value="Serpin_dom"/>
</dbReference>
<dbReference type="Pfam" id="PF00079">
    <property type="entry name" value="Serpin"/>
    <property type="match status" value="1"/>
</dbReference>
<dbReference type="Proteomes" id="UP000008281">
    <property type="component" value="Unassembled WGS sequence"/>
</dbReference>
<dbReference type="Gene3D" id="2.30.39.10">
    <property type="entry name" value="Alpha-1-antitrypsin, domain 1"/>
    <property type="match status" value="1"/>
</dbReference>
<dbReference type="AlphaFoldDB" id="E3M5R1"/>
<dbReference type="eggNOG" id="KOG2392">
    <property type="taxonomic scope" value="Eukaryota"/>
</dbReference>
<dbReference type="OrthoDB" id="9518664at2759"/>
<dbReference type="EMBL" id="DS268425">
    <property type="protein sequence ID" value="EFO92327.1"/>
    <property type="molecule type" value="Genomic_DNA"/>
</dbReference>
<dbReference type="InterPro" id="IPR042178">
    <property type="entry name" value="Serpin_sf_1"/>
</dbReference>
<protein>
    <recommendedName>
        <fullName evidence="1">Serpin domain-containing protein</fullName>
    </recommendedName>
</protein>
<feature type="domain" description="Serpin" evidence="1">
    <location>
        <begin position="5"/>
        <end position="166"/>
    </location>
</feature>
<evidence type="ECO:0000313" key="2">
    <source>
        <dbReference type="EMBL" id="EFO92327.1"/>
    </source>
</evidence>
<proteinExistence type="predicted"/>
<reference evidence="2" key="1">
    <citation type="submission" date="2007-07" db="EMBL/GenBank/DDBJ databases">
        <title>PCAP assembly of the Caenorhabditis remanei genome.</title>
        <authorList>
            <consortium name="The Caenorhabditis remanei Sequencing Consortium"/>
            <person name="Wilson R.K."/>
        </authorList>
    </citation>
    <scope>NUCLEOTIDE SEQUENCE [LARGE SCALE GENOMIC DNA]</scope>
    <source>
        <strain evidence="2">PB4641</strain>
    </source>
</reference>
<dbReference type="STRING" id="31234.E3M5R1"/>
<dbReference type="InterPro" id="IPR042185">
    <property type="entry name" value="Serpin_sf_2"/>
</dbReference>
<gene>
    <name evidence="2" type="ORF">CRE_10958</name>
</gene>
<evidence type="ECO:0000313" key="3">
    <source>
        <dbReference type="Proteomes" id="UP000008281"/>
    </source>
</evidence>
<organism evidence="3">
    <name type="scientific">Caenorhabditis remanei</name>
    <name type="common">Caenorhabditis vulgaris</name>
    <dbReference type="NCBI Taxonomy" id="31234"/>
    <lineage>
        <taxon>Eukaryota</taxon>
        <taxon>Metazoa</taxon>
        <taxon>Ecdysozoa</taxon>
        <taxon>Nematoda</taxon>
        <taxon>Chromadorea</taxon>
        <taxon>Rhabditida</taxon>
        <taxon>Rhabditina</taxon>
        <taxon>Rhabditomorpha</taxon>
        <taxon>Rhabditoidea</taxon>
        <taxon>Rhabditidae</taxon>
        <taxon>Peloderinae</taxon>
        <taxon>Caenorhabditis</taxon>
    </lineage>
</organism>
<dbReference type="InterPro" id="IPR036186">
    <property type="entry name" value="Serpin_sf"/>
</dbReference>
<keyword evidence="3" id="KW-1185">Reference proteome</keyword>
<evidence type="ECO:0000259" key="1">
    <source>
        <dbReference type="Pfam" id="PF00079"/>
    </source>
</evidence>